<dbReference type="RefSeq" id="WP_283409900.1">
    <property type="nucleotide sequence ID" value="NZ_FXUF01000010.1"/>
</dbReference>
<evidence type="ECO:0000313" key="2">
    <source>
        <dbReference type="EMBL" id="SMP62864.1"/>
    </source>
</evidence>
<dbReference type="EMBL" id="FXUF01000010">
    <property type="protein sequence ID" value="SMP62864.1"/>
    <property type="molecule type" value="Genomic_DNA"/>
</dbReference>
<keyword evidence="1" id="KW-0812">Transmembrane</keyword>
<name>A0AA45WX67_9CLOT</name>
<gene>
    <name evidence="2" type="ORF">SAMN06296020_110115</name>
</gene>
<feature type="transmembrane region" description="Helical" evidence="1">
    <location>
        <begin position="12"/>
        <end position="33"/>
    </location>
</feature>
<keyword evidence="1" id="KW-1133">Transmembrane helix</keyword>
<reference evidence="2" key="1">
    <citation type="submission" date="2017-05" db="EMBL/GenBank/DDBJ databases">
        <authorList>
            <person name="Varghese N."/>
            <person name="Submissions S."/>
        </authorList>
    </citation>
    <scope>NUCLEOTIDE SEQUENCE</scope>
    <source>
        <strain evidence="2">Su22</strain>
    </source>
</reference>
<keyword evidence="1" id="KW-0472">Membrane</keyword>
<accession>A0AA45WX67</accession>
<evidence type="ECO:0000313" key="3">
    <source>
        <dbReference type="Proteomes" id="UP001158066"/>
    </source>
</evidence>
<sequence>MDSNKVVLRASLQGMLSKLLKLILFTLVALTFWRRIRGFQQRIFDTYDVSYLSALTNAMETDIEIMEMVLLAGSYLAALAVLILLIYLFGKILSLLFALTGVTVIDFDQQRITEKRFVFPFQRIEDESMFHQIIQVRIDQTLLDRLAGGGNLYVEYLVLSKLDSQLRVLDLPFMKHPEKLKKKLI</sequence>
<protein>
    <submittedName>
        <fullName evidence="2">Uncharacterized protein</fullName>
    </submittedName>
</protein>
<dbReference type="Proteomes" id="UP001158066">
    <property type="component" value="Unassembled WGS sequence"/>
</dbReference>
<keyword evidence="3" id="KW-1185">Reference proteome</keyword>
<dbReference type="AlphaFoldDB" id="A0AA45WX67"/>
<comment type="caution">
    <text evidence="2">The sequence shown here is derived from an EMBL/GenBank/DDBJ whole genome shotgun (WGS) entry which is preliminary data.</text>
</comment>
<evidence type="ECO:0000256" key="1">
    <source>
        <dbReference type="SAM" id="Phobius"/>
    </source>
</evidence>
<organism evidence="2 3">
    <name type="scientific">Anoxynatronum buryatiense</name>
    <dbReference type="NCBI Taxonomy" id="489973"/>
    <lineage>
        <taxon>Bacteria</taxon>
        <taxon>Bacillati</taxon>
        <taxon>Bacillota</taxon>
        <taxon>Clostridia</taxon>
        <taxon>Eubacteriales</taxon>
        <taxon>Clostridiaceae</taxon>
        <taxon>Anoxynatronum</taxon>
    </lineage>
</organism>
<feature type="transmembrane region" description="Helical" evidence="1">
    <location>
        <begin position="69"/>
        <end position="90"/>
    </location>
</feature>
<proteinExistence type="predicted"/>